<dbReference type="NCBIfam" id="TIGR00855">
    <property type="entry name" value="L12"/>
    <property type="match status" value="1"/>
</dbReference>
<dbReference type="Gene3D" id="1.20.5.710">
    <property type="entry name" value="Single helix bin"/>
    <property type="match status" value="1"/>
</dbReference>
<dbReference type="InterPro" id="IPR036235">
    <property type="entry name" value="Ribosomal_bL12_oligo_N_sf"/>
</dbReference>
<dbReference type="HAMAP" id="MF_00368">
    <property type="entry name" value="Ribosomal_bL12"/>
    <property type="match status" value="1"/>
</dbReference>
<organism evidence="7 8">
    <name type="scientific">Aromatoleum bremense</name>
    <dbReference type="NCBI Taxonomy" id="76115"/>
    <lineage>
        <taxon>Bacteria</taxon>
        <taxon>Pseudomonadati</taxon>
        <taxon>Pseudomonadota</taxon>
        <taxon>Betaproteobacteria</taxon>
        <taxon>Rhodocyclales</taxon>
        <taxon>Rhodocyclaceae</taxon>
        <taxon>Aromatoleum</taxon>
    </lineage>
</organism>
<comment type="subunit">
    <text evidence="4">Homodimer. Part of the ribosomal stalk of the 50S ribosomal subunit. Forms a multimeric L10(L12)X complex, where L10 forms an elongated spine to which 2 to 4 L12 dimers bind in a sequential fashion. Binds GTP-bound translation factors.</text>
</comment>
<evidence type="ECO:0000256" key="2">
    <source>
        <dbReference type="ARBA" id="ARBA00022980"/>
    </source>
</evidence>
<evidence type="ECO:0000256" key="3">
    <source>
        <dbReference type="ARBA" id="ARBA00023274"/>
    </source>
</evidence>
<keyword evidence="3 4" id="KW-0687">Ribonucleoprotein</keyword>
<dbReference type="SUPFAM" id="SSF48300">
    <property type="entry name" value="Ribosomal protein L7/12, oligomerisation (N-terminal) domain"/>
    <property type="match status" value="1"/>
</dbReference>
<dbReference type="Gene3D" id="3.30.1390.10">
    <property type="match status" value="1"/>
</dbReference>
<keyword evidence="2 4" id="KW-0689">Ribosomal protein</keyword>
<proteinExistence type="inferred from homology"/>
<feature type="domain" description="Large ribosomal subunit protein bL12 C-terminal" evidence="5">
    <location>
        <begin position="58"/>
        <end position="124"/>
    </location>
</feature>
<evidence type="ECO:0000259" key="6">
    <source>
        <dbReference type="Pfam" id="PF16320"/>
    </source>
</evidence>
<dbReference type="Proteomes" id="UP000633943">
    <property type="component" value="Unassembled WGS sequence"/>
</dbReference>
<dbReference type="SUPFAM" id="SSF54736">
    <property type="entry name" value="ClpS-like"/>
    <property type="match status" value="1"/>
</dbReference>
<evidence type="ECO:0000256" key="1">
    <source>
        <dbReference type="ARBA" id="ARBA00007197"/>
    </source>
</evidence>
<comment type="function">
    <text evidence="4">Forms part of the ribosomal stalk which helps the ribosome interact with GTP-bound translation factors. Is thus essential for accurate translation.</text>
</comment>
<comment type="similarity">
    <text evidence="1 4">Belongs to the bacterial ribosomal protein bL12 family.</text>
</comment>
<dbReference type="GO" id="GO:0005840">
    <property type="term" value="C:ribosome"/>
    <property type="evidence" value="ECO:0007669"/>
    <property type="project" value="UniProtKB-KW"/>
</dbReference>
<sequence>MAISKEDILEAVGSMTVMELNDLVKAFEEKFGVSAASMAVAAPGAGAAAAVVEEKTEFDVILLAAGEKKVEAIKVVRAATGLGLKEAKDLVDGAPKAVKEGISKADAEAIKKQLEDAGAKVEIK</sequence>
<comment type="caution">
    <text evidence="7">The sequence shown here is derived from an EMBL/GenBank/DDBJ whole genome shotgun (WGS) entry which is preliminary data.</text>
</comment>
<evidence type="ECO:0000259" key="5">
    <source>
        <dbReference type="Pfam" id="PF00542"/>
    </source>
</evidence>
<dbReference type="CDD" id="cd00387">
    <property type="entry name" value="Ribosomal_L7_L12"/>
    <property type="match status" value="1"/>
</dbReference>
<dbReference type="InterPro" id="IPR014719">
    <property type="entry name" value="Ribosomal_bL12_C/ClpS-like"/>
</dbReference>
<dbReference type="InterPro" id="IPR013823">
    <property type="entry name" value="Ribosomal_bL12_C"/>
</dbReference>
<dbReference type="Pfam" id="PF16320">
    <property type="entry name" value="Ribosomal_L12_N"/>
    <property type="match status" value="1"/>
</dbReference>
<dbReference type="InterPro" id="IPR008932">
    <property type="entry name" value="Ribosomal_bL12_oligo"/>
</dbReference>
<feature type="domain" description="Large ribosomal subunit protein bL12 oligomerization" evidence="6">
    <location>
        <begin position="5"/>
        <end position="50"/>
    </location>
</feature>
<gene>
    <name evidence="4 7" type="primary">rplL</name>
    <name evidence="7" type="ORF">GPA24_05320</name>
</gene>
<evidence type="ECO:0000313" key="8">
    <source>
        <dbReference type="Proteomes" id="UP000633943"/>
    </source>
</evidence>
<accession>A0ABX1NTR5</accession>
<dbReference type="PANTHER" id="PTHR45987">
    <property type="entry name" value="39S RIBOSOMAL PROTEIN L12"/>
    <property type="match status" value="1"/>
</dbReference>
<dbReference type="PANTHER" id="PTHR45987:SF4">
    <property type="entry name" value="LARGE RIBOSOMAL SUBUNIT PROTEIN BL12M"/>
    <property type="match status" value="1"/>
</dbReference>
<keyword evidence="8" id="KW-1185">Reference proteome</keyword>
<protein>
    <recommendedName>
        <fullName evidence="4">Large ribosomal subunit protein bL12</fullName>
    </recommendedName>
</protein>
<evidence type="ECO:0000313" key="7">
    <source>
        <dbReference type="EMBL" id="NMG14975.1"/>
    </source>
</evidence>
<reference evidence="7 8" key="1">
    <citation type="submission" date="2019-12" db="EMBL/GenBank/DDBJ databases">
        <title>Comparative genomics gives insights into the taxonomy of the Azoarcus-Aromatoleum group and reveals separate origins of nif in the plant-associated Azoarcus and non-plant-associated Aromatoleum sub-groups.</title>
        <authorList>
            <person name="Lafos M."/>
            <person name="Maluk M."/>
            <person name="Batista M."/>
            <person name="Junghare M."/>
            <person name="Carmona M."/>
            <person name="Faoro H."/>
            <person name="Cruz L.M."/>
            <person name="Battistoni F."/>
            <person name="De Souza E."/>
            <person name="Pedrosa F."/>
            <person name="Chen W.-M."/>
            <person name="Poole P.S."/>
            <person name="Dixon R.A."/>
            <person name="James E.K."/>
        </authorList>
    </citation>
    <scope>NUCLEOTIDE SEQUENCE [LARGE SCALE GENOMIC DNA]</scope>
    <source>
        <strain evidence="7 8">PbN1</strain>
    </source>
</reference>
<dbReference type="EMBL" id="WTVP01000009">
    <property type="protein sequence ID" value="NMG14975.1"/>
    <property type="molecule type" value="Genomic_DNA"/>
</dbReference>
<dbReference type="InterPro" id="IPR000206">
    <property type="entry name" value="Ribosomal_bL12"/>
</dbReference>
<dbReference type="RefSeq" id="WP_169118082.1">
    <property type="nucleotide sequence ID" value="NZ_CP059467.1"/>
</dbReference>
<evidence type="ECO:0000256" key="4">
    <source>
        <dbReference type="HAMAP-Rule" id="MF_00368"/>
    </source>
</evidence>
<dbReference type="Pfam" id="PF00542">
    <property type="entry name" value="Ribosomal_L12"/>
    <property type="match status" value="1"/>
</dbReference>
<name>A0ABX1NTR5_9RHOO</name>